<protein>
    <submittedName>
        <fullName evidence="2">Uncharacterized protein</fullName>
    </submittedName>
</protein>
<proteinExistence type="predicted"/>
<dbReference type="Proteomes" id="UP001642484">
    <property type="component" value="Unassembled WGS sequence"/>
</dbReference>
<dbReference type="PROSITE" id="PS51257">
    <property type="entry name" value="PROKAR_LIPOPROTEIN"/>
    <property type="match status" value="1"/>
</dbReference>
<feature type="chain" id="PRO_5045552724" evidence="1">
    <location>
        <begin position="28"/>
        <end position="812"/>
    </location>
</feature>
<gene>
    <name evidence="2" type="ORF">CCMP2556_LOCUS48896</name>
</gene>
<dbReference type="EMBL" id="CAXAMN010026585">
    <property type="protein sequence ID" value="CAK9104257.1"/>
    <property type="molecule type" value="Genomic_DNA"/>
</dbReference>
<evidence type="ECO:0000313" key="2">
    <source>
        <dbReference type="EMBL" id="CAK9104257.1"/>
    </source>
</evidence>
<name>A0ABP0RY38_9DINO</name>
<accession>A0ABP0RY38</accession>
<reference evidence="2 3" key="1">
    <citation type="submission" date="2024-02" db="EMBL/GenBank/DDBJ databases">
        <authorList>
            <person name="Chen Y."/>
            <person name="Shah S."/>
            <person name="Dougan E. K."/>
            <person name="Thang M."/>
            <person name="Chan C."/>
        </authorList>
    </citation>
    <scope>NUCLEOTIDE SEQUENCE [LARGE SCALE GENOMIC DNA]</scope>
</reference>
<comment type="caution">
    <text evidence="2">The sequence shown here is derived from an EMBL/GenBank/DDBJ whole genome shotgun (WGS) entry which is preliminary data.</text>
</comment>
<organism evidence="2 3">
    <name type="scientific">Durusdinium trenchii</name>
    <dbReference type="NCBI Taxonomy" id="1381693"/>
    <lineage>
        <taxon>Eukaryota</taxon>
        <taxon>Sar</taxon>
        <taxon>Alveolata</taxon>
        <taxon>Dinophyceae</taxon>
        <taxon>Suessiales</taxon>
        <taxon>Symbiodiniaceae</taxon>
        <taxon>Durusdinium</taxon>
    </lineage>
</organism>
<evidence type="ECO:0000256" key="1">
    <source>
        <dbReference type="SAM" id="SignalP"/>
    </source>
</evidence>
<dbReference type="InterPro" id="IPR025048">
    <property type="entry name" value="DUF3987"/>
</dbReference>
<keyword evidence="3" id="KW-1185">Reference proteome</keyword>
<feature type="signal peptide" evidence="1">
    <location>
        <begin position="1"/>
        <end position="27"/>
    </location>
</feature>
<evidence type="ECO:0000313" key="3">
    <source>
        <dbReference type="Proteomes" id="UP001642484"/>
    </source>
</evidence>
<dbReference type="Pfam" id="PF13148">
    <property type="entry name" value="DUF3987"/>
    <property type="match status" value="1"/>
</dbReference>
<keyword evidence="1" id="KW-0732">Signal</keyword>
<sequence>MTRQLASKAGCPFEWAFLLFLPILGTACSRARLYINEFFLVPPNLWLGLCLDSGANKSGIVTALSDIASGFEKVLLKQALANAAAEAQDLDPDQMDMDDAEGLDRGESAKKRKLSAARHIAAIKANPPAIMSDEGSLPAMGLQMSQNSNRAVGLYDEGRFLLRALTVGEGSGFNPSTMSKLFNGSHWKRQVVKDTNRFTMHHTCLCLSMSCHIEEWHDFLAKDEALGMASRFLMFHSGPRLDKAADVLDETVYGQRSQASNVRQLLPQSLLQKFIDLLDRVDGNHHSGCSDYNKGREMIPYFFAPDALDYFCQHYDAQVLEQERAYLQDPKQFSHAGKLKSLPWRLSILLHCWNQGLEQGTHFRRALPKHAVETSKAIFEYLSTQSRILAPSSNLLEILSASSLLQTASQRYPNLILLLREGNLPKAAGPLATQQQASLEEPFEQWWGTLAPDMKAYAFLGAHWILTSTTLVFIDVNSPIKALRSKDKKQLPKEAAKQHANNVFKLLEYTQLACVKRGRKGGVTLMKRACPQDVALTVAFTNLLHMFKHKLATNAARYNETCLQLTESLRKVHSINSGESAPILDPPQKDKMEAMLLFLTQYVDESRIWDSLAEYIVRTQGQSGDQSDASQKDSILGGAVQERLSNLLFYPGNAELLPIFVLASHCADRKCRGQIAAFLLRKQYPTVDFVSQDCDFIFHKLEIAAPHLLQSDLLELLDVRLPRLALLPLFDTCTFCHCVLNISYTRRIPCCLQLHDLRMAEVEATSFAANMWMTQTACGGPILSFGCGLPTKRAYIKQLAFWHPRASEPIAL</sequence>